<evidence type="ECO:0000313" key="5">
    <source>
        <dbReference type="EMBL" id="KAJ4463004.1"/>
    </source>
</evidence>
<sequence length="383" mass="42153">MRSVALLCGVILLGLTGVLGNRTLEFDTSFPPENSTLEIGSRYRIYWNCTELEEISISLFSHARQQSLVLSRHVPAHDFSFDWFLTSNLIPSDGYDYSLVVVSEGTPIIFSSSSRFRIHKMASTDIVWESYPHQTAKAGQWYLLEWSSQGPLDTVTLFATGSGAPAVKVPIAEGLNNTGSYNWTVPLSVAGGCAYWLVIESTDNPLVKETTPYFEFENPNSHYLILRSPPSHIFQPTSPTKLMPDVVTTAGVSSYQLTGRPVTLFLDSAKALYLIARTNATEGISVVLFRPMDVMPGISGRFNLTVVLDEDPTIFDWAPVEVASLVPTSTPTPIPPALPGTVIYAVILAVVSLGFFPAAIAYCWYRQRRARSHETYEALPSTA</sequence>
<proteinExistence type="predicted"/>
<keyword evidence="6" id="KW-1185">Reference proteome</keyword>
<gene>
    <name evidence="5" type="ORF">PAPYR_240</name>
</gene>
<name>A0ABQ8UV76_9EUKA</name>
<keyword evidence="2" id="KW-0472">Membrane</keyword>
<dbReference type="Proteomes" id="UP001141327">
    <property type="component" value="Unassembled WGS sequence"/>
</dbReference>
<feature type="chain" id="PRO_5047483177" description="Yeast cell wall synthesis Kre9/Knh1-like N-terminal domain-containing protein" evidence="3">
    <location>
        <begin position="21"/>
        <end position="383"/>
    </location>
</feature>
<keyword evidence="2" id="KW-1133">Transmembrane helix</keyword>
<dbReference type="InterPro" id="IPR018466">
    <property type="entry name" value="Kre9/Knh1-like_N"/>
</dbReference>
<evidence type="ECO:0000256" key="1">
    <source>
        <dbReference type="ARBA" id="ARBA00022729"/>
    </source>
</evidence>
<keyword evidence="1 3" id="KW-0732">Signal</keyword>
<feature type="domain" description="Yeast cell wall synthesis Kre9/Knh1-like N-terminal" evidence="4">
    <location>
        <begin position="134"/>
        <end position="205"/>
    </location>
</feature>
<feature type="signal peptide" evidence="3">
    <location>
        <begin position="1"/>
        <end position="20"/>
    </location>
</feature>
<comment type="caution">
    <text evidence="5">The sequence shown here is derived from an EMBL/GenBank/DDBJ whole genome shotgun (WGS) entry which is preliminary data.</text>
</comment>
<dbReference type="EMBL" id="JAPMOS010000001">
    <property type="protein sequence ID" value="KAJ4463004.1"/>
    <property type="molecule type" value="Genomic_DNA"/>
</dbReference>
<evidence type="ECO:0000259" key="4">
    <source>
        <dbReference type="Pfam" id="PF10342"/>
    </source>
</evidence>
<protein>
    <recommendedName>
        <fullName evidence="4">Yeast cell wall synthesis Kre9/Knh1-like N-terminal domain-containing protein</fullName>
    </recommendedName>
</protein>
<feature type="transmembrane region" description="Helical" evidence="2">
    <location>
        <begin position="342"/>
        <end position="365"/>
    </location>
</feature>
<dbReference type="Pfam" id="PF10342">
    <property type="entry name" value="Kre9_KNH"/>
    <property type="match status" value="1"/>
</dbReference>
<keyword evidence="2" id="KW-0812">Transmembrane</keyword>
<accession>A0ABQ8UV76</accession>
<evidence type="ECO:0000256" key="2">
    <source>
        <dbReference type="SAM" id="Phobius"/>
    </source>
</evidence>
<evidence type="ECO:0000313" key="6">
    <source>
        <dbReference type="Proteomes" id="UP001141327"/>
    </source>
</evidence>
<organism evidence="5 6">
    <name type="scientific">Paratrimastix pyriformis</name>
    <dbReference type="NCBI Taxonomy" id="342808"/>
    <lineage>
        <taxon>Eukaryota</taxon>
        <taxon>Metamonada</taxon>
        <taxon>Preaxostyla</taxon>
        <taxon>Paratrimastigidae</taxon>
        <taxon>Paratrimastix</taxon>
    </lineage>
</organism>
<evidence type="ECO:0000256" key="3">
    <source>
        <dbReference type="SAM" id="SignalP"/>
    </source>
</evidence>
<reference evidence="5" key="1">
    <citation type="journal article" date="2022" name="bioRxiv">
        <title>Genomics of Preaxostyla Flagellates Illuminates Evolutionary Transitions and the Path Towards Mitochondrial Loss.</title>
        <authorList>
            <person name="Novak L.V.F."/>
            <person name="Treitli S.C."/>
            <person name="Pyrih J."/>
            <person name="Halakuc P."/>
            <person name="Pipaliya S.V."/>
            <person name="Vacek V."/>
            <person name="Brzon O."/>
            <person name="Soukal P."/>
            <person name="Eme L."/>
            <person name="Dacks J.B."/>
            <person name="Karnkowska A."/>
            <person name="Elias M."/>
            <person name="Hampl V."/>
        </authorList>
    </citation>
    <scope>NUCLEOTIDE SEQUENCE</scope>
    <source>
        <strain evidence="5">RCP-MX</strain>
    </source>
</reference>